<proteinExistence type="predicted"/>
<accession>U6K664</accession>
<keyword evidence="2" id="KW-1185">Reference proteome</keyword>
<evidence type="ECO:0000313" key="1">
    <source>
        <dbReference type="EMBL" id="CDJ30968.1"/>
    </source>
</evidence>
<reference evidence="1" key="1">
    <citation type="submission" date="2013-10" db="EMBL/GenBank/DDBJ databases">
        <title>Genomic analysis of the causative agents of coccidiosis in chickens.</title>
        <authorList>
            <person name="Reid A.J."/>
            <person name="Blake D."/>
            <person name="Billington K."/>
            <person name="Browne H."/>
            <person name="Dunn M."/>
            <person name="Hung S."/>
            <person name="Kawahara F."/>
            <person name="Miranda-Saavedra D."/>
            <person name="Mourier T."/>
            <person name="Nagra H."/>
            <person name="Otto T.D."/>
            <person name="Rawlings N."/>
            <person name="Sanchez A."/>
            <person name="Sanders M."/>
            <person name="Subramaniam C."/>
            <person name="Tay Y."/>
            <person name="Dear P."/>
            <person name="Doerig C."/>
            <person name="Gruber A."/>
            <person name="Parkinson J."/>
            <person name="Shirley M."/>
            <person name="Wan K.L."/>
            <person name="Berriman M."/>
            <person name="Tomley F."/>
            <person name="Pain A."/>
        </authorList>
    </citation>
    <scope>NUCLEOTIDE SEQUENCE [LARGE SCALE GENOMIC DNA]</scope>
    <source>
        <strain evidence="1">Houghton</strain>
    </source>
</reference>
<dbReference type="RefSeq" id="XP_013353533.1">
    <property type="nucleotide sequence ID" value="XM_013498079.1"/>
</dbReference>
<sequence>MVGESPLTATVLDILGSLASILTPFITKSLSTLCDRAHLAPLLTLPATKSFRRLCDMAQKHILQANGNQKVYEDARNKAIECNAGDKAWISSKTFFLHHAHVPISSHGSATSLNITKHIGHLKAELLSVSGTR</sequence>
<protein>
    <submittedName>
        <fullName evidence="1">Uncharacterized protein</fullName>
    </submittedName>
</protein>
<dbReference type="AlphaFoldDB" id="U6K664"/>
<dbReference type="VEuPathDB" id="ToxoDB:EMH_0062850"/>
<gene>
    <name evidence="1" type="ORF">EMH_0062850</name>
</gene>
<evidence type="ECO:0000313" key="2">
    <source>
        <dbReference type="Proteomes" id="UP000030744"/>
    </source>
</evidence>
<dbReference type="Proteomes" id="UP000030744">
    <property type="component" value="Unassembled WGS sequence"/>
</dbReference>
<organism evidence="1 2">
    <name type="scientific">Eimeria mitis</name>
    <dbReference type="NCBI Taxonomy" id="44415"/>
    <lineage>
        <taxon>Eukaryota</taxon>
        <taxon>Sar</taxon>
        <taxon>Alveolata</taxon>
        <taxon>Apicomplexa</taxon>
        <taxon>Conoidasida</taxon>
        <taxon>Coccidia</taxon>
        <taxon>Eucoccidiorida</taxon>
        <taxon>Eimeriorina</taxon>
        <taxon>Eimeriidae</taxon>
        <taxon>Eimeria</taxon>
    </lineage>
</organism>
<dbReference type="GeneID" id="25380881"/>
<reference evidence="1" key="2">
    <citation type="submission" date="2013-10" db="EMBL/GenBank/DDBJ databases">
        <authorList>
            <person name="Aslett M."/>
        </authorList>
    </citation>
    <scope>NUCLEOTIDE SEQUENCE [LARGE SCALE GENOMIC DNA]</scope>
    <source>
        <strain evidence="1">Houghton</strain>
    </source>
</reference>
<dbReference type="EMBL" id="HG682934">
    <property type="protein sequence ID" value="CDJ30968.1"/>
    <property type="molecule type" value="Genomic_DNA"/>
</dbReference>
<name>U6K664_9EIME</name>